<dbReference type="AlphaFoldDB" id="A0A382KNL0"/>
<reference evidence="3" key="1">
    <citation type="submission" date="2018-05" db="EMBL/GenBank/DDBJ databases">
        <authorList>
            <person name="Lanie J.A."/>
            <person name="Ng W.-L."/>
            <person name="Kazmierczak K.M."/>
            <person name="Andrzejewski T.M."/>
            <person name="Davidsen T.M."/>
            <person name="Wayne K.J."/>
            <person name="Tettelin H."/>
            <person name="Glass J.I."/>
            <person name="Rusch D."/>
            <person name="Podicherti R."/>
            <person name="Tsui H.-C.T."/>
            <person name="Winkler M.E."/>
        </authorList>
    </citation>
    <scope>NUCLEOTIDE SEQUENCE</scope>
</reference>
<dbReference type="SUPFAM" id="SSF52821">
    <property type="entry name" value="Rhodanese/Cell cycle control phosphatase"/>
    <property type="match status" value="1"/>
</dbReference>
<accession>A0A382KNL0</accession>
<dbReference type="SMART" id="SM00450">
    <property type="entry name" value="RHOD"/>
    <property type="match status" value="1"/>
</dbReference>
<dbReference type="InterPro" id="IPR036873">
    <property type="entry name" value="Rhodanese-like_dom_sf"/>
</dbReference>
<evidence type="ECO:0000256" key="1">
    <source>
        <dbReference type="SAM" id="Phobius"/>
    </source>
</evidence>
<proteinExistence type="predicted"/>
<dbReference type="CDD" id="cd00158">
    <property type="entry name" value="RHOD"/>
    <property type="match status" value="1"/>
</dbReference>
<dbReference type="PROSITE" id="PS50206">
    <property type="entry name" value="RHODANESE_3"/>
    <property type="match status" value="1"/>
</dbReference>
<keyword evidence="1" id="KW-0812">Transmembrane</keyword>
<evidence type="ECO:0000313" key="3">
    <source>
        <dbReference type="EMBL" id="SVC24507.1"/>
    </source>
</evidence>
<feature type="domain" description="Rhodanese" evidence="2">
    <location>
        <begin position="48"/>
        <end position="140"/>
    </location>
</feature>
<dbReference type="PANTHER" id="PTHR43031">
    <property type="entry name" value="FAD-DEPENDENT OXIDOREDUCTASE"/>
    <property type="match status" value="1"/>
</dbReference>
<protein>
    <recommendedName>
        <fullName evidence="2">Rhodanese domain-containing protein</fullName>
    </recommendedName>
</protein>
<dbReference type="Gene3D" id="3.40.250.10">
    <property type="entry name" value="Rhodanese-like domain"/>
    <property type="match status" value="1"/>
</dbReference>
<gene>
    <name evidence="3" type="ORF">METZ01_LOCUS277361</name>
</gene>
<dbReference type="PANTHER" id="PTHR43031:SF18">
    <property type="entry name" value="RHODANESE-RELATED SULFURTRANSFERASES"/>
    <property type="match status" value="1"/>
</dbReference>
<sequence length="142" mass="15794">MDLAFVTSNWYLFAALIVISLLIGFDTVRRGGGGTNQVSAVQLPQFINKENAVVVDVCEPDEFKKAHIPKAINIPVSQIKDQLGQLEKFRTKNRPIVLTCRSGQHASRAAAVLRKNEFKTVYTLSGGLAAWEKENLPLERRT</sequence>
<keyword evidence="1" id="KW-1133">Transmembrane helix</keyword>
<dbReference type="InterPro" id="IPR001763">
    <property type="entry name" value="Rhodanese-like_dom"/>
</dbReference>
<feature type="transmembrane region" description="Helical" evidence="1">
    <location>
        <begin position="6"/>
        <end position="25"/>
    </location>
</feature>
<dbReference type="Pfam" id="PF00581">
    <property type="entry name" value="Rhodanese"/>
    <property type="match status" value="1"/>
</dbReference>
<keyword evidence="1" id="KW-0472">Membrane</keyword>
<organism evidence="3">
    <name type="scientific">marine metagenome</name>
    <dbReference type="NCBI Taxonomy" id="408172"/>
    <lineage>
        <taxon>unclassified sequences</taxon>
        <taxon>metagenomes</taxon>
        <taxon>ecological metagenomes</taxon>
    </lineage>
</organism>
<evidence type="ECO:0000259" key="2">
    <source>
        <dbReference type="PROSITE" id="PS50206"/>
    </source>
</evidence>
<dbReference type="EMBL" id="UINC01081026">
    <property type="protein sequence ID" value="SVC24507.1"/>
    <property type="molecule type" value="Genomic_DNA"/>
</dbReference>
<dbReference type="InterPro" id="IPR050229">
    <property type="entry name" value="GlpE_sulfurtransferase"/>
</dbReference>
<name>A0A382KNL0_9ZZZZ</name>